<evidence type="ECO:0000259" key="5">
    <source>
        <dbReference type="SMART" id="SM00704"/>
    </source>
</evidence>
<evidence type="ECO:0000256" key="1">
    <source>
        <dbReference type="ARBA" id="ARBA00022714"/>
    </source>
</evidence>
<feature type="domain" description="Iron-binding zinc finger CDGSH type" evidence="5">
    <location>
        <begin position="21"/>
        <end position="62"/>
    </location>
</feature>
<reference evidence="7" key="1">
    <citation type="submission" date="2018-02" db="EMBL/GenBank/DDBJ databases">
        <authorList>
            <person name="Hausmann B."/>
        </authorList>
    </citation>
    <scope>NUCLEOTIDE SEQUENCE [LARGE SCALE GENOMIC DNA]</scope>
    <source>
        <strain evidence="7">Peat soil MAG SbA1</strain>
    </source>
</reference>
<feature type="domain" description="Iron-binding zinc finger CDGSH type" evidence="5">
    <location>
        <begin position="63"/>
        <end position="94"/>
    </location>
</feature>
<keyword evidence="3" id="KW-0408">Iron</keyword>
<dbReference type="SMART" id="SM00704">
    <property type="entry name" value="ZnF_CDGSH"/>
    <property type="match status" value="2"/>
</dbReference>
<dbReference type="GO" id="GO:0005737">
    <property type="term" value="C:cytoplasm"/>
    <property type="evidence" value="ECO:0007669"/>
    <property type="project" value="UniProtKB-ARBA"/>
</dbReference>
<dbReference type="PANTHER" id="PTHR46491">
    <property type="entry name" value="CDGSH IRON SULFUR DOMAIN PROTEIN HOMOLOG"/>
    <property type="match status" value="1"/>
</dbReference>
<gene>
    <name evidence="6" type="ORF">SBA1_990021</name>
</gene>
<dbReference type="PANTHER" id="PTHR46491:SF3">
    <property type="entry name" value="CDGSH IRON-SULFUR DOMAIN-CONTAINING PROTEIN 3, MITOCHONDRIAL"/>
    <property type="match status" value="1"/>
</dbReference>
<dbReference type="EMBL" id="OMOD01000198">
    <property type="protein sequence ID" value="SPF50318.1"/>
    <property type="molecule type" value="Genomic_DNA"/>
</dbReference>
<dbReference type="InterPro" id="IPR052950">
    <property type="entry name" value="CISD"/>
</dbReference>
<evidence type="ECO:0000256" key="3">
    <source>
        <dbReference type="ARBA" id="ARBA00023004"/>
    </source>
</evidence>
<name>A0A2U3LEJ5_9BACT</name>
<protein>
    <recommendedName>
        <fullName evidence="5">Iron-binding zinc finger CDGSH type domain-containing protein</fullName>
    </recommendedName>
</protein>
<evidence type="ECO:0000313" key="6">
    <source>
        <dbReference type="EMBL" id="SPF50318.1"/>
    </source>
</evidence>
<dbReference type="AlphaFoldDB" id="A0A2U3LEJ5"/>
<dbReference type="Pfam" id="PF09360">
    <property type="entry name" value="zf-CDGSH"/>
    <property type="match status" value="2"/>
</dbReference>
<evidence type="ECO:0000256" key="2">
    <source>
        <dbReference type="ARBA" id="ARBA00022723"/>
    </source>
</evidence>
<evidence type="ECO:0000256" key="4">
    <source>
        <dbReference type="ARBA" id="ARBA00023014"/>
    </source>
</evidence>
<sequence length="95" mass="10687">MCLPCQNHLASKEGFPCQNRSLPRRALFQSKWRLRSPIFWCACGKSAKQPFCDGSHKGTDFTPVKFEATESKTVYFCGCKHSANKPFCDGSHAKL</sequence>
<dbReference type="GO" id="GO:0046872">
    <property type="term" value="F:metal ion binding"/>
    <property type="evidence" value="ECO:0007669"/>
    <property type="project" value="UniProtKB-KW"/>
</dbReference>
<dbReference type="Gene3D" id="3.40.5.90">
    <property type="entry name" value="CDGSH iron-sulfur domain, mitoNEET-type"/>
    <property type="match status" value="2"/>
</dbReference>
<keyword evidence="2" id="KW-0479">Metal-binding</keyword>
<accession>A0A2U3LEJ5</accession>
<dbReference type="GO" id="GO:0051537">
    <property type="term" value="F:2 iron, 2 sulfur cluster binding"/>
    <property type="evidence" value="ECO:0007669"/>
    <property type="project" value="UniProtKB-KW"/>
</dbReference>
<dbReference type="InterPro" id="IPR018967">
    <property type="entry name" value="FeS-contain_CDGSH-typ"/>
</dbReference>
<evidence type="ECO:0000313" key="7">
    <source>
        <dbReference type="Proteomes" id="UP000238701"/>
    </source>
</evidence>
<dbReference type="Proteomes" id="UP000238701">
    <property type="component" value="Unassembled WGS sequence"/>
</dbReference>
<organism evidence="6 7">
    <name type="scientific">Candidatus Sulfotelmatobacter kueseliae</name>
    <dbReference type="NCBI Taxonomy" id="2042962"/>
    <lineage>
        <taxon>Bacteria</taxon>
        <taxon>Pseudomonadati</taxon>
        <taxon>Acidobacteriota</taxon>
        <taxon>Terriglobia</taxon>
        <taxon>Terriglobales</taxon>
        <taxon>Candidatus Korobacteraceae</taxon>
        <taxon>Candidatus Sulfotelmatobacter</taxon>
    </lineage>
</organism>
<dbReference type="InterPro" id="IPR042216">
    <property type="entry name" value="MitoNEET_CISD"/>
</dbReference>
<keyword evidence="1" id="KW-0001">2Fe-2S</keyword>
<proteinExistence type="predicted"/>
<keyword evidence="4" id="KW-0411">Iron-sulfur</keyword>